<accession>A0AAU7LLR2</accession>
<reference evidence="1" key="1">
    <citation type="submission" date="2024-05" db="EMBL/GenBank/DDBJ databases">
        <authorList>
            <person name="Bunk B."/>
            <person name="Swiderski J."/>
            <person name="Sproer C."/>
            <person name="Thiel V."/>
        </authorList>
    </citation>
    <scope>NUCLEOTIDE SEQUENCE</scope>
    <source>
        <strain evidence="1">DSM 17735</strain>
    </source>
</reference>
<sequence length="53" mass="6032">MKAEIKGDPFPPKEVLDAIYAKAMIEAAQMEAKLVGRRERLGITFEHRDSEED</sequence>
<evidence type="ECO:0000313" key="1">
    <source>
        <dbReference type="EMBL" id="XBP68373.1"/>
    </source>
</evidence>
<organism evidence="1">
    <name type="scientific">Polaromonas hydrogenivorans</name>
    <dbReference type="NCBI Taxonomy" id="335476"/>
    <lineage>
        <taxon>Bacteria</taxon>
        <taxon>Pseudomonadati</taxon>
        <taxon>Pseudomonadota</taxon>
        <taxon>Betaproteobacteria</taxon>
        <taxon>Burkholderiales</taxon>
        <taxon>Comamonadaceae</taxon>
        <taxon>Polaromonas</taxon>
    </lineage>
</organism>
<proteinExistence type="predicted"/>
<dbReference type="EMBL" id="CP157675">
    <property type="protein sequence ID" value="XBP68373.1"/>
    <property type="molecule type" value="Genomic_DNA"/>
</dbReference>
<gene>
    <name evidence="1" type="ORF">ABLV49_10535</name>
</gene>
<name>A0AAU7LLR2_9BURK</name>
<protein>
    <submittedName>
        <fullName evidence="1">Uncharacterized protein</fullName>
    </submittedName>
</protein>
<dbReference type="AlphaFoldDB" id="A0AAU7LLR2"/>
<dbReference type="RefSeq" id="WP_349276374.1">
    <property type="nucleotide sequence ID" value="NZ_CBCSCU010000029.1"/>
</dbReference>